<feature type="domain" description="Atg6 BARA" evidence="4">
    <location>
        <begin position="285"/>
        <end position="463"/>
    </location>
</feature>
<dbReference type="EMBL" id="CASHTH010002253">
    <property type="protein sequence ID" value="CAI8026974.1"/>
    <property type="molecule type" value="Genomic_DNA"/>
</dbReference>
<dbReference type="Gene3D" id="1.10.418.40">
    <property type="entry name" value="Autophagy protein 6/Beclin 1"/>
    <property type="match status" value="1"/>
</dbReference>
<dbReference type="InterPro" id="IPR041691">
    <property type="entry name" value="Atg6/beclin_CC"/>
</dbReference>
<sequence length="470" mass="53825">MSAGQGKSTTHVSFVCQKCSQPVKLNRTLDPKSLLELAKDVESKLSLEWSGEEETARQSSDRRESSAADPHTAEAIAADDKTPPLPRSSPQTRTRHRVKSSVETLSVIYDSLPPLSETGAAGSRQDSKSTLKQIQIASETFKLLSSVSDVDHPLCTDCPEAVIEAYREEIVEEEEAKHRYKQMSARLEQEVTEYKIQMPELDRELEQLQQEEEKLKEKLRNTERKRSEIAAELERQRERERRLKEEEQTYWENFNEYQRQVLQFREEQRSVDYQLQYMTEQLERLKKTNVLNSAFHIWHNGHFGTINGLRLGRLQTVPVEWSEINAALGQAALLLVTLARNAGATFVRYKVVPYGNQTFVDVIEGKKKSQHLPLYSSAGLRIFADSKFDLGLVAYLDCLNQLKQHIEISSGSRFALPYSISKDRIGNGKEFYSVKTQFNTLEGWTKALKFVLTNLRWALTYISANSMQPE</sequence>
<comment type="caution">
    <text evidence="6">The sequence shown here is derived from an EMBL/GenBank/DDBJ whole genome shotgun (WGS) entry which is preliminary data.</text>
</comment>
<comment type="similarity">
    <text evidence="1">Belongs to the beclin family.</text>
</comment>
<feature type="region of interest" description="Disordered" evidence="3">
    <location>
        <begin position="45"/>
        <end position="100"/>
    </location>
</feature>
<dbReference type="GO" id="GO:0045324">
    <property type="term" value="P:late endosome to vacuole transport"/>
    <property type="evidence" value="ECO:0007669"/>
    <property type="project" value="TreeGrafter"/>
</dbReference>
<evidence type="ECO:0000259" key="4">
    <source>
        <dbReference type="Pfam" id="PF04111"/>
    </source>
</evidence>
<feature type="domain" description="Atg6/beclin coiled-coil" evidence="5">
    <location>
        <begin position="153"/>
        <end position="282"/>
    </location>
</feature>
<dbReference type="GO" id="GO:0000423">
    <property type="term" value="P:mitophagy"/>
    <property type="evidence" value="ECO:0007669"/>
    <property type="project" value="TreeGrafter"/>
</dbReference>
<feature type="compositionally biased region" description="Basic and acidic residues" evidence="3">
    <location>
        <begin position="54"/>
        <end position="66"/>
    </location>
</feature>
<keyword evidence="2" id="KW-0175">Coiled coil</keyword>
<organism evidence="6 7">
    <name type="scientific">Geodia barretti</name>
    <name type="common">Barrett's horny sponge</name>
    <dbReference type="NCBI Taxonomy" id="519541"/>
    <lineage>
        <taxon>Eukaryota</taxon>
        <taxon>Metazoa</taxon>
        <taxon>Porifera</taxon>
        <taxon>Demospongiae</taxon>
        <taxon>Heteroscleromorpha</taxon>
        <taxon>Tetractinellida</taxon>
        <taxon>Astrophorina</taxon>
        <taxon>Geodiidae</taxon>
        <taxon>Geodia</taxon>
    </lineage>
</organism>
<dbReference type="GO" id="GO:0030674">
    <property type="term" value="F:protein-macromolecule adaptor activity"/>
    <property type="evidence" value="ECO:0007669"/>
    <property type="project" value="TreeGrafter"/>
</dbReference>
<dbReference type="Gene3D" id="6.10.250.3110">
    <property type="match status" value="1"/>
</dbReference>
<dbReference type="InterPro" id="IPR038274">
    <property type="entry name" value="Atg6/Beclin_C_sf"/>
</dbReference>
<accession>A0AA35SCK9</accession>
<gene>
    <name evidence="6" type="ORF">GBAR_LOCUS15448</name>
</gene>
<reference evidence="6" key="1">
    <citation type="submission" date="2023-03" db="EMBL/GenBank/DDBJ databases">
        <authorList>
            <person name="Steffen K."/>
            <person name="Cardenas P."/>
        </authorList>
    </citation>
    <scope>NUCLEOTIDE SEQUENCE</scope>
</reference>
<dbReference type="GO" id="GO:0034271">
    <property type="term" value="C:phosphatidylinositol 3-kinase complex, class III, type I"/>
    <property type="evidence" value="ECO:0007669"/>
    <property type="project" value="TreeGrafter"/>
</dbReference>
<evidence type="ECO:0000256" key="2">
    <source>
        <dbReference type="SAM" id="Coils"/>
    </source>
</evidence>
<dbReference type="GO" id="GO:0000045">
    <property type="term" value="P:autophagosome assembly"/>
    <property type="evidence" value="ECO:0007669"/>
    <property type="project" value="TreeGrafter"/>
</dbReference>
<dbReference type="PANTHER" id="PTHR12768:SF4">
    <property type="entry name" value="BECLIN-1"/>
    <property type="match status" value="1"/>
</dbReference>
<dbReference type="InterPro" id="IPR007243">
    <property type="entry name" value="Atg6/Beclin"/>
</dbReference>
<evidence type="ECO:0000313" key="6">
    <source>
        <dbReference type="EMBL" id="CAI8026974.1"/>
    </source>
</evidence>
<evidence type="ECO:0000256" key="3">
    <source>
        <dbReference type="SAM" id="MobiDB-lite"/>
    </source>
</evidence>
<keyword evidence="7" id="KW-1185">Reference proteome</keyword>
<dbReference type="AlphaFoldDB" id="A0AA35SCK9"/>
<name>A0AA35SCK9_GEOBA</name>
<evidence type="ECO:0000259" key="5">
    <source>
        <dbReference type="Pfam" id="PF17675"/>
    </source>
</evidence>
<proteinExistence type="inferred from homology"/>
<dbReference type="GO" id="GO:0043548">
    <property type="term" value="F:phosphatidylinositol 3-kinase binding"/>
    <property type="evidence" value="ECO:0007669"/>
    <property type="project" value="TreeGrafter"/>
</dbReference>
<evidence type="ECO:0000256" key="1">
    <source>
        <dbReference type="ARBA" id="ARBA00005965"/>
    </source>
</evidence>
<dbReference type="PANTHER" id="PTHR12768">
    <property type="entry name" value="BECLIN 1"/>
    <property type="match status" value="1"/>
</dbReference>
<dbReference type="GO" id="GO:0000407">
    <property type="term" value="C:phagophore assembly site"/>
    <property type="evidence" value="ECO:0007669"/>
    <property type="project" value="TreeGrafter"/>
</dbReference>
<dbReference type="Pfam" id="PF17675">
    <property type="entry name" value="APG6_N"/>
    <property type="match status" value="1"/>
</dbReference>
<evidence type="ECO:0000313" key="7">
    <source>
        <dbReference type="Proteomes" id="UP001174909"/>
    </source>
</evidence>
<dbReference type="GO" id="GO:0034272">
    <property type="term" value="C:phosphatidylinositol 3-kinase complex, class III, type II"/>
    <property type="evidence" value="ECO:0007669"/>
    <property type="project" value="TreeGrafter"/>
</dbReference>
<dbReference type="Proteomes" id="UP001174909">
    <property type="component" value="Unassembled WGS sequence"/>
</dbReference>
<feature type="coiled-coil region" evidence="2">
    <location>
        <begin position="163"/>
        <end position="250"/>
    </location>
</feature>
<dbReference type="InterPro" id="IPR040455">
    <property type="entry name" value="Atg6_BARA"/>
</dbReference>
<dbReference type="Pfam" id="PF04111">
    <property type="entry name" value="APG6"/>
    <property type="match status" value="1"/>
</dbReference>
<dbReference type="GO" id="GO:0006995">
    <property type="term" value="P:cellular response to nitrogen starvation"/>
    <property type="evidence" value="ECO:0007669"/>
    <property type="project" value="TreeGrafter"/>
</dbReference>
<protein>
    <submittedName>
        <fullName evidence="6">Beclin-1</fullName>
    </submittedName>
</protein>